<sequence length="140" mass="15610">MSIHGPSTKNHATVTLRTTNGVTLPNHVVYLPLATAAVLLALYSITRHLITGLIHDLADCLFGEQPPGVMVNPWECRDKFRVDWSPRALPELEELARAEQTQEEMESDRNRKLSPIWVIPDCAVPRPPRAGPRVAFGKII</sequence>
<gene>
    <name evidence="2" type="ORF">ANANG_G00093560</name>
</gene>
<name>A0A9D3MM64_ANGAN</name>
<accession>A0A9D3MM64</accession>
<evidence type="ECO:0000313" key="3">
    <source>
        <dbReference type="Proteomes" id="UP001044222"/>
    </source>
</evidence>
<reference evidence="2" key="1">
    <citation type="submission" date="2021-01" db="EMBL/GenBank/DDBJ databases">
        <title>A chromosome-scale assembly of European eel, Anguilla anguilla.</title>
        <authorList>
            <person name="Henkel C."/>
            <person name="Jong-Raadsen S.A."/>
            <person name="Dufour S."/>
            <person name="Weltzien F.-A."/>
            <person name="Palstra A.P."/>
            <person name="Pelster B."/>
            <person name="Spaink H.P."/>
            <person name="Van Den Thillart G.E."/>
            <person name="Jansen H."/>
            <person name="Zahm M."/>
            <person name="Klopp C."/>
            <person name="Cedric C."/>
            <person name="Louis A."/>
            <person name="Berthelot C."/>
            <person name="Parey E."/>
            <person name="Roest Crollius H."/>
            <person name="Montfort J."/>
            <person name="Robinson-Rechavi M."/>
            <person name="Bucao C."/>
            <person name="Bouchez O."/>
            <person name="Gislard M."/>
            <person name="Lluch J."/>
            <person name="Milhes M."/>
            <person name="Lampietro C."/>
            <person name="Lopez Roques C."/>
            <person name="Donnadieu C."/>
            <person name="Braasch I."/>
            <person name="Desvignes T."/>
            <person name="Postlethwait J."/>
            <person name="Bobe J."/>
            <person name="Guiguen Y."/>
            <person name="Dirks R."/>
        </authorList>
    </citation>
    <scope>NUCLEOTIDE SEQUENCE</scope>
    <source>
        <strain evidence="2">Tag_6206</strain>
        <tissue evidence="2">Liver</tissue>
    </source>
</reference>
<organism evidence="2 3">
    <name type="scientific">Anguilla anguilla</name>
    <name type="common">European freshwater eel</name>
    <name type="synonym">Muraena anguilla</name>
    <dbReference type="NCBI Taxonomy" id="7936"/>
    <lineage>
        <taxon>Eukaryota</taxon>
        <taxon>Metazoa</taxon>
        <taxon>Chordata</taxon>
        <taxon>Craniata</taxon>
        <taxon>Vertebrata</taxon>
        <taxon>Euteleostomi</taxon>
        <taxon>Actinopterygii</taxon>
        <taxon>Neopterygii</taxon>
        <taxon>Teleostei</taxon>
        <taxon>Anguilliformes</taxon>
        <taxon>Anguillidae</taxon>
        <taxon>Anguilla</taxon>
    </lineage>
</organism>
<evidence type="ECO:0000313" key="2">
    <source>
        <dbReference type="EMBL" id="KAG5851449.1"/>
    </source>
</evidence>
<dbReference type="AlphaFoldDB" id="A0A9D3MM64"/>
<dbReference type="EMBL" id="JAFIRN010000004">
    <property type="protein sequence ID" value="KAG5851449.1"/>
    <property type="molecule type" value="Genomic_DNA"/>
</dbReference>
<keyword evidence="3" id="KW-1185">Reference proteome</keyword>
<dbReference type="Proteomes" id="UP001044222">
    <property type="component" value="Unassembled WGS sequence"/>
</dbReference>
<comment type="caution">
    <text evidence="2">The sequence shown here is derived from an EMBL/GenBank/DDBJ whole genome shotgun (WGS) entry which is preliminary data.</text>
</comment>
<proteinExistence type="predicted"/>
<keyword evidence="1" id="KW-1133">Transmembrane helix</keyword>
<keyword evidence="1" id="KW-0472">Membrane</keyword>
<protein>
    <submittedName>
        <fullName evidence="2">Uncharacterized protein</fullName>
    </submittedName>
</protein>
<keyword evidence="1" id="KW-0812">Transmembrane</keyword>
<feature type="transmembrane region" description="Helical" evidence="1">
    <location>
        <begin position="27"/>
        <end position="45"/>
    </location>
</feature>
<evidence type="ECO:0000256" key="1">
    <source>
        <dbReference type="SAM" id="Phobius"/>
    </source>
</evidence>